<dbReference type="SUPFAM" id="SSF57701">
    <property type="entry name" value="Zn2/Cys6 DNA-binding domain"/>
    <property type="match status" value="1"/>
</dbReference>
<dbReference type="STRING" id="94208.A0A2S4KY62"/>
<accession>A0A2S4KY62</accession>
<reference evidence="5 6" key="1">
    <citation type="submission" date="2018-01" db="EMBL/GenBank/DDBJ databases">
        <title>Harnessing the power of phylogenomics to disentangle the directionality and signatures of interkingdom host jumping in the parasitic fungal genus Tolypocladium.</title>
        <authorList>
            <person name="Quandt C.A."/>
            <person name="Patterson W."/>
            <person name="Spatafora J.W."/>
        </authorList>
    </citation>
    <scope>NUCLEOTIDE SEQUENCE [LARGE SCALE GENOMIC DNA]</scope>
    <source>
        <strain evidence="5 6">NRBC 100945</strain>
    </source>
</reference>
<dbReference type="EMBL" id="PKSG01000466">
    <property type="protein sequence ID" value="POR35126.1"/>
    <property type="molecule type" value="Genomic_DNA"/>
</dbReference>
<keyword evidence="2" id="KW-0539">Nucleus</keyword>
<feature type="compositionally biased region" description="Basic and acidic residues" evidence="3">
    <location>
        <begin position="281"/>
        <end position="293"/>
    </location>
</feature>
<dbReference type="OrthoDB" id="5319341at2759"/>
<evidence type="ECO:0000313" key="6">
    <source>
        <dbReference type="Proteomes" id="UP000237481"/>
    </source>
</evidence>
<feature type="compositionally biased region" description="Basic and acidic residues" evidence="3">
    <location>
        <begin position="139"/>
        <end position="159"/>
    </location>
</feature>
<feature type="compositionally biased region" description="Low complexity" evidence="3">
    <location>
        <begin position="110"/>
        <end position="122"/>
    </location>
</feature>
<dbReference type="PANTHER" id="PTHR37534">
    <property type="entry name" value="TRANSCRIPTIONAL ACTIVATOR PROTEIN UGA3"/>
    <property type="match status" value="1"/>
</dbReference>
<dbReference type="Pfam" id="PF00172">
    <property type="entry name" value="Zn_clus"/>
    <property type="match status" value="1"/>
</dbReference>
<dbReference type="SMART" id="SM00066">
    <property type="entry name" value="GAL4"/>
    <property type="match status" value="1"/>
</dbReference>
<dbReference type="InterPro" id="IPR001138">
    <property type="entry name" value="Zn2Cys6_DnaBD"/>
</dbReference>
<dbReference type="InterPro" id="IPR021858">
    <property type="entry name" value="Fun_TF"/>
</dbReference>
<dbReference type="Proteomes" id="UP000237481">
    <property type="component" value="Unassembled WGS sequence"/>
</dbReference>
<evidence type="ECO:0000256" key="3">
    <source>
        <dbReference type="SAM" id="MobiDB-lite"/>
    </source>
</evidence>
<dbReference type="PANTHER" id="PTHR37534:SF3">
    <property type="entry name" value="ZN(II)2CYS6 TRANSCRIPTION FACTOR (EUROFUNG)"/>
    <property type="match status" value="1"/>
</dbReference>
<dbReference type="Gene3D" id="4.10.240.10">
    <property type="entry name" value="Zn(2)-C6 fungal-type DNA-binding domain"/>
    <property type="match status" value="1"/>
</dbReference>
<dbReference type="PROSITE" id="PS50048">
    <property type="entry name" value="ZN2_CY6_FUNGAL_2"/>
    <property type="match status" value="1"/>
</dbReference>
<dbReference type="GO" id="GO:0000976">
    <property type="term" value="F:transcription cis-regulatory region binding"/>
    <property type="evidence" value="ECO:0007669"/>
    <property type="project" value="TreeGrafter"/>
</dbReference>
<feature type="domain" description="Zn(2)-C6 fungal-type" evidence="4">
    <location>
        <begin position="33"/>
        <end position="63"/>
    </location>
</feature>
<dbReference type="GO" id="GO:0005634">
    <property type="term" value="C:nucleus"/>
    <property type="evidence" value="ECO:0007669"/>
    <property type="project" value="UniProtKB-SubCell"/>
</dbReference>
<feature type="region of interest" description="Disordered" evidence="3">
    <location>
        <begin position="65"/>
        <end position="159"/>
    </location>
</feature>
<dbReference type="GO" id="GO:0000981">
    <property type="term" value="F:DNA-binding transcription factor activity, RNA polymerase II-specific"/>
    <property type="evidence" value="ECO:0007669"/>
    <property type="project" value="InterPro"/>
</dbReference>
<feature type="non-terminal residue" evidence="5">
    <location>
        <position position="636"/>
    </location>
</feature>
<name>A0A2S4KY62_9HYPO</name>
<feature type="region of interest" description="Disordered" evidence="3">
    <location>
        <begin position="260"/>
        <end position="293"/>
    </location>
</feature>
<comment type="caution">
    <text evidence="5">The sequence shown here is derived from an EMBL/GenBank/DDBJ whole genome shotgun (WGS) entry which is preliminary data.</text>
</comment>
<protein>
    <recommendedName>
        <fullName evidence="4">Zn(2)-C6 fungal-type domain-containing protein</fullName>
    </recommendedName>
</protein>
<feature type="compositionally biased region" description="Basic and acidic residues" evidence="3">
    <location>
        <begin position="1"/>
        <end position="16"/>
    </location>
</feature>
<feature type="region of interest" description="Disordered" evidence="3">
    <location>
        <begin position="1"/>
        <end position="32"/>
    </location>
</feature>
<dbReference type="Pfam" id="PF11951">
    <property type="entry name" value="Fungal_trans_2"/>
    <property type="match status" value="1"/>
</dbReference>
<evidence type="ECO:0000256" key="1">
    <source>
        <dbReference type="ARBA" id="ARBA00004123"/>
    </source>
</evidence>
<organism evidence="5 6">
    <name type="scientific">Tolypocladium paradoxum</name>
    <dbReference type="NCBI Taxonomy" id="94208"/>
    <lineage>
        <taxon>Eukaryota</taxon>
        <taxon>Fungi</taxon>
        <taxon>Dikarya</taxon>
        <taxon>Ascomycota</taxon>
        <taxon>Pezizomycotina</taxon>
        <taxon>Sordariomycetes</taxon>
        <taxon>Hypocreomycetidae</taxon>
        <taxon>Hypocreales</taxon>
        <taxon>Ophiocordycipitaceae</taxon>
        <taxon>Tolypocladium</taxon>
    </lineage>
</organism>
<dbReference type="PROSITE" id="PS00463">
    <property type="entry name" value="ZN2_CY6_FUNGAL_1"/>
    <property type="match status" value="1"/>
</dbReference>
<sequence length="636" mass="71472">MTPESHQRPATEEPRRYTRGRLSRGQGLRKTTGCATCRKRHVKCDEVKPRCGGCTRKNARCEYTEPQSGNRLTRQRSGTDDTTQVTEQIEGQGNDRQSSPVATETVSSPTTQQQGQELETTQARSEVLPQELDTLPGGHPDRPIHDDSFQPDNEIRLGDGDETGIRLTAGVVESPQTSLGTQGHDGTGDFHSLHSIVYGLPSPSQMLLQPGLIPYANTPDSGNAYGVSLTNRWLDLLIGDATLNYGPLPEVHFEPDGTNIFGNSVAQSPVPADGDSGSQTGDDRPRGLGAHTEGERVETHNAYLRERIVCARDRLREKDQAWKALEPLNLQPHEHVLFRHFTDHVSRWVTRHLDVINRNANGFRPGPNDTIGYYYKTLHYCQEAMQYDTYQTSLELLASAIIISSYEMLDGSSTDWEKHLKGVFWIQRSQTIHGHSGGLRQAVWWAWLCQDVWAAFREKRKPLTFWQPTRPLTDLDPSGLAAHAIYNFAHVVGFCAQDKASEKSNYSNYLAIKTHEAELLSQQLEQWKSYLTFEFNHLPMIVSNDEDNPFPTMWIQPPAFAVSMQIYYCSMILLHLHRPCSGGYEEYLDKQRRLKRWASMVCGVAKSSNDQASSTLSSQCIFIGDYSVILSGLSNH</sequence>
<dbReference type="CDD" id="cd00067">
    <property type="entry name" value="GAL4"/>
    <property type="match status" value="1"/>
</dbReference>
<dbReference type="InterPro" id="IPR036864">
    <property type="entry name" value="Zn2-C6_fun-type_DNA-bd_sf"/>
</dbReference>
<dbReference type="GO" id="GO:0045944">
    <property type="term" value="P:positive regulation of transcription by RNA polymerase II"/>
    <property type="evidence" value="ECO:0007669"/>
    <property type="project" value="TreeGrafter"/>
</dbReference>
<evidence type="ECO:0000256" key="2">
    <source>
        <dbReference type="ARBA" id="ARBA00023242"/>
    </source>
</evidence>
<keyword evidence="6" id="KW-1185">Reference proteome</keyword>
<proteinExistence type="predicted"/>
<evidence type="ECO:0000259" key="4">
    <source>
        <dbReference type="PROSITE" id="PS50048"/>
    </source>
</evidence>
<comment type="subcellular location">
    <subcellularLocation>
        <location evidence="1">Nucleus</location>
    </subcellularLocation>
</comment>
<dbReference type="AlphaFoldDB" id="A0A2S4KY62"/>
<gene>
    <name evidence="5" type="ORF">TPAR_04660</name>
</gene>
<evidence type="ECO:0000313" key="5">
    <source>
        <dbReference type="EMBL" id="POR35126.1"/>
    </source>
</evidence>
<dbReference type="GO" id="GO:0008270">
    <property type="term" value="F:zinc ion binding"/>
    <property type="evidence" value="ECO:0007669"/>
    <property type="project" value="InterPro"/>
</dbReference>
<feature type="compositionally biased region" description="Polar residues" evidence="3">
    <location>
        <begin position="65"/>
        <end position="109"/>
    </location>
</feature>